<dbReference type="EMBL" id="SEUK01000033">
    <property type="protein sequence ID" value="KAA1164848.1"/>
    <property type="molecule type" value="Genomic_DNA"/>
</dbReference>
<sequence length="145" mass="16462">MALATKQPTDERPTIKQTVNTVKKIEDVHSSNIKKSTLNEYAQLAITEPNYLPPLNKSKLSSVQYKGDLDDHKAYEQFQQEKRRALESSFVSAVNSKVATLENLLAKGRKQGMKQEQLQEAIDKIALLKKTQKHLINLHSGQEIY</sequence>
<dbReference type="AlphaFoldDB" id="A0AB73BLK6"/>
<dbReference type="Proteomes" id="UP000324162">
    <property type="component" value="Unassembled WGS sequence"/>
</dbReference>
<evidence type="ECO:0000313" key="1">
    <source>
        <dbReference type="EMBL" id="KAA1164848.1"/>
    </source>
</evidence>
<evidence type="ECO:0000313" key="2">
    <source>
        <dbReference type="Proteomes" id="UP000324162"/>
    </source>
</evidence>
<proteinExistence type="predicted"/>
<protein>
    <submittedName>
        <fullName evidence="1">Uncharacterized protein</fullName>
    </submittedName>
</protein>
<organism evidence="1 2">
    <name type="scientific">Pseudoalteromonas fuliginea</name>
    <dbReference type="NCBI Taxonomy" id="1872678"/>
    <lineage>
        <taxon>Bacteria</taxon>
        <taxon>Pseudomonadati</taxon>
        <taxon>Pseudomonadota</taxon>
        <taxon>Gammaproteobacteria</taxon>
        <taxon>Alteromonadales</taxon>
        <taxon>Pseudoalteromonadaceae</taxon>
        <taxon>Pseudoalteromonas</taxon>
    </lineage>
</organism>
<reference evidence="1 2" key="1">
    <citation type="submission" date="2019-01" db="EMBL/GenBank/DDBJ databases">
        <title>Genome sequences of marine Pseudoalteromonas species.</title>
        <authorList>
            <person name="Boraston A.B."/>
            <person name="Hehemann J.-H."/>
            <person name="Vickers C.J."/>
            <person name="Salama-Alber O."/>
            <person name="Abe K."/>
            <person name="Hettle A.J."/>
        </authorList>
    </citation>
    <scope>NUCLEOTIDE SEQUENCE [LARGE SCALE GENOMIC DNA]</scope>
    <source>
        <strain evidence="1 2">PS42</strain>
    </source>
</reference>
<accession>A0AB73BLK6</accession>
<gene>
    <name evidence="1" type="ORF">EU508_01040</name>
</gene>
<name>A0AB73BLK6_9GAMM</name>
<comment type="caution">
    <text evidence="1">The sequence shown here is derived from an EMBL/GenBank/DDBJ whole genome shotgun (WGS) entry which is preliminary data.</text>
</comment>